<evidence type="ECO:0000313" key="3">
    <source>
        <dbReference type="Proteomes" id="UP000626109"/>
    </source>
</evidence>
<protein>
    <submittedName>
        <fullName evidence="2">Uncharacterized protein</fullName>
    </submittedName>
</protein>
<dbReference type="AlphaFoldDB" id="A0A813HXX9"/>
<proteinExistence type="predicted"/>
<feature type="non-terminal residue" evidence="2">
    <location>
        <position position="99"/>
    </location>
</feature>
<comment type="caution">
    <text evidence="2">The sequence shown here is derived from an EMBL/GenBank/DDBJ whole genome shotgun (WGS) entry which is preliminary data.</text>
</comment>
<keyword evidence="1" id="KW-0812">Transmembrane</keyword>
<gene>
    <name evidence="2" type="ORF">PGLA2088_LOCUS2475</name>
</gene>
<accession>A0A813HXX9</accession>
<feature type="non-terminal residue" evidence="2">
    <location>
        <position position="1"/>
    </location>
</feature>
<keyword evidence="1" id="KW-0472">Membrane</keyword>
<evidence type="ECO:0000256" key="1">
    <source>
        <dbReference type="SAM" id="Phobius"/>
    </source>
</evidence>
<reference evidence="2" key="1">
    <citation type="submission" date="2021-02" db="EMBL/GenBank/DDBJ databases">
        <authorList>
            <person name="Dougan E. K."/>
            <person name="Rhodes N."/>
            <person name="Thang M."/>
            <person name="Chan C."/>
        </authorList>
    </citation>
    <scope>NUCLEOTIDE SEQUENCE</scope>
</reference>
<name>A0A813HXX9_POLGL</name>
<dbReference type="Proteomes" id="UP000626109">
    <property type="component" value="Unassembled WGS sequence"/>
</dbReference>
<dbReference type="EMBL" id="CAJNNW010002015">
    <property type="protein sequence ID" value="CAE8642607.1"/>
    <property type="molecule type" value="Genomic_DNA"/>
</dbReference>
<feature type="transmembrane region" description="Helical" evidence="1">
    <location>
        <begin position="80"/>
        <end position="98"/>
    </location>
</feature>
<feature type="transmembrane region" description="Helical" evidence="1">
    <location>
        <begin position="28"/>
        <end position="55"/>
    </location>
</feature>
<organism evidence="2 3">
    <name type="scientific">Polarella glacialis</name>
    <name type="common">Dinoflagellate</name>
    <dbReference type="NCBI Taxonomy" id="89957"/>
    <lineage>
        <taxon>Eukaryota</taxon>
        <taxon>Sar</taxon>
        <taxon>Alveolata</taxon>
        <taxon>Dinophyceae</taxon>
        <taxon>Suessiales</taxon>
        <taxon>Suessiaceae</taxon>
        <taxon>Polarella</taxon>
    </lineage>
</organism>
<evidence type="ECO:0000313" key="2">
    <source>
        <dbReference type="EMBL" id="CAE8642607.1"/>
    </source>
</evidence>
<keyword evidence="1" id="KW-1133">Transmembrane helix</keyword>
<sequence>EEVMLVAVCQAPFGDPGENGKGQHEKRLFLIAGVVVVVLVVVVVAVVVVVVGVVVNVGAKPLVGLRNPIFRGNSMVSAKGYQQVTVCFVVVAGAVVVIV</sequence>